<evidence type="ECO:0000256" key="1">
    <source>
        <dbReference type="SAM" id="MobiDB-lite"/>
    </source>
</evidence>
<dbReference type="AlphaFoldDB" id="A0A5D2Y7K1"/>
<protein>
    <recommendedName>
        <fullName evidence="2">Pleiotropic ABC efflux transporter N-terminal domain-containing protein</fullName>
    </recommendedName>
</protein>
<dbReference type="InterPro" id="IPR029481">
    <property type="entry name" value="ABC_trans_N"/>
</dbReference>
<evidence type="ECO:0000313" key="3">
    <source>
        <dbReference type="EMBL" id="TYJ21969.1"/>
    </source>
</evidence>
<proteinExistence type="predicted"/>
<keyword evidence="4" id="KW-1185">Reference proteome</keyword>
<reference evidence="3 4" key="1">
    <citation type="submission" date="2019-07" db="EMBL/GenBank/DDBJ databases">
        <title>WGS assembly of Gossypium mustelinum.</title>
        <authorList>
            <person name="Chen Z.J."/>
            <person name="Sreedasyam A."/>
            <person name="Ando A."/>
            <person name="Song Q."/>
            <person name="De L."/>
            <person name="Hulse-Kemp A."/>
            <person name="Ding M."/>
            <person name="Ye W."/>
            <person name="Kirkbride R."/>
            <person name="Jenkins J."/>
            <person name="Plott C."/>
            <person name="Lovell J."/>
            <person name="Lin Y.-M."/>
            <person name="Vaughn R."/>
            <person name="Liu B."/>
            <person name="Li W."/>
            <person name="Simpson S."/>
            <person name="Scheffler B."/>
            <person name="Saski C."/>
            <person name="Grover C."/>
            <person name="Hu G."/>
            <person name="Conover J."/>
            <person name="Carlson J."/>
            <person name="Shu S."/>
            <person name="Boston L."/>
            <person name="Williams M."/>
            <person name="Peterson D."/>
            <person name="Mcgee K."/>
            <person name="Jones D."/>
            <person name="Wendel J."/>
            <person name="Stelly D."/>
            <person name="Grimwood J."/>
            <person name="Schmutz J."/>
        </authorList>
    </citation>
    <scope>NUCLEOTIDE SEQUENCE [LARGE SCALE GENOMIC DNA]</scope>
    <source>
        <strain evidence="3">1408120.09</strain>
    </source>
</reference>
<organism evidence="3 4">
    <name type="scientific">Gossypium mustelinum</name>
    <name type="common">Cotton</name>
    <name type="synonym">Gossypium caicoense</name>
    <dbReference type="NCBI Taxonomy" id="34275"/>
    <lineage>
        <taxon>Eukaryota</taxon>
        <taxon>Viridiplantae</taxon>
        <taxon>Streptophyta</taxon>
        <taxon>Embryophyta</taxon>
        <taxon>Tracheophyta</taxon>
        <taxon>Spermatophyta</taxon>
        <taxon>Magnoliopsida</taxon>
        <taxon>eudicotyledons</taxon>
        <taxon>Gunneridae</taxon>
        <taxon>Pentapetalae</taxon>
        <taxon>rosids</taxon>
        <taxon>malvids</taxon>
        <taxon>Malvales</taxon>
        <taxon>Malvaceae</taxon>
        <taxon>Malvoideae</taxon>
        <taxon>Gossypium</taxon>
    </lineage>
</organism>
<dbReference type="PANTHER" id="PTHR48040">
    <property type="entry name" value="PLEIOTROPIC DRUG RESISTANCE PROTEIN 1-LIKE ISOFORM X1"/>
    <property type="match status" value="1"/>
</dbReference>
<dbReference type="Pfam" id="PF14510">
    <property type="entry name" value="ABC_trans_N"/>
    <property type="match status" value="1"/>
</dbReference>
<sequence length="201" mass="23314">MESGTDAFGVSRTRIGSFSICRNDVREAFSTSSREEDDENALKWAAIQKLPTYLRVRRGILTEQDGQSREIDIKNLGFVERRNLLERLVRIAEEDNERFFLKLKERIDRVGLDMPTIEVRFEHLNVEAEAYVGNRALPTMFNFSVNIVEGLLSNLHILPSRKKPLPILNDVSGIIKPRRELKKKQREREKEKISFSSLVQQ</sequence>
<accession>A0A5D2Y7K1</accession>
<dbReference type="Proteomes" id="UP000323597">
    <property type="component" value="Chromosome A08"/>
</dbReference>
<gene>
    <name evidence="3" type="ORF">E1A91_A08G097600v1</name>
</gene>
<evidence type="ECO:0000313" key="4">
    <source>
        <dbReference type="Proteomes" id="UP000323597"/>
    </source>
</evidence>
<evidence type="ECO:0000259" key="2">
    <source>
        <dbReference type="Pfam" id="PF14510"/>
    </source>
</evidence>
<feature type="domain" description="Pleiotropic ABC efflux transporter N-terminal" evidence="2">
    <location>
        <begin position="93"/>
        <end position="143"/>
    </location>
</feature>
<feature type="region of interest" description="Disordered" evidence="1">
    <location>
        <begin position="179"/>
        <end position="201"/>
    </location>
</feature>
<dbReference type="EMBL" id="CM017643">
    <property type="protein sequence ID" value="TYJ21969.1"/>
    <property type="molecule type" value="Genomic_DNA"/>
</dbReference>
<dbReference type="PANTHER" id="PTHR48040:SF57">
    <property type="entry name" value="PLEIOTROPIC DRUG RESISTANCE PROTEIN 1-LIKE ISOFORM X1"/>
    <property type="match status" value="1"/>
</dbReference>
<name>A0A5D2Y7K1_GOSMU</name>